<dbReference type="Gene3D" id="1.25.40.10">
    <property type="entry name" value="Tetratricopeptide repeat domain"/>
    <property type="match status" value="2"/>
</dbReference>
<comment type="caution">
    <text evidence="2">The sequence shown here is derived from an EMBL/GenBank/DDBJ whole genome shotgun (WGS) entry which is preliminary data.</text>
</comment>
<reference evidence="2 3" key="1">
    <citation type="submission" date="2024-02" db="EMBL/GenBank/DDBJ databases">
        <title>A novel Gemmatimonadota bacterium.</title>
        <authorList>
            <person name="Du Z.-J."/>
            <person name="Ye Y.-Q."/>
        </authorList>
    </citation>
    <scope>NUCLEOTIDE SEQUENCE [LARGE SCALE GENOMIC DNA]</scope>
    <source>
        <strain evidence="2 3">DH-20</strain>
    </source>
</reference>
<dbReference type="InterPro" id="IPR011990">
    <property type="entry name" value="TPR-like_helical_dom_sf"/>
</dbReference>
<dbReference type="InterPro" id="IPR019734">
    <property type="entry name" value="TPR_rpt"/>
</dbReference>
<feature type="repeat" description="TPR" evidence="1">
    <location>
        <begin position="164"/>
        <end position="197"/>
    </location>
</feature>
<evidence type="ECO:0000313" key="2">
    <source>
        <dbReference type="EMBL" id="MEK9502185.1"/>
    </source>
</evidence>
<proteinExistence type="predicted"/>
<protein>
    <recommendedName>
        <fullName evidence="4">Tetratricopeptide repeat protein</fullName>
    </recommendedName>
</protein>
<name>A0ABU9EBT1_9BACT</name>
<dbReference type="SUPFAM" id="SSF48452">
    <property type="entry name" value="TPR-like"/>
    <property type="match status" value="1"/>
</dbReference>
<dbReference type="RefSeq" id="WP_405276565.1">
    <property type="nucleotide sequence ID" value="NZ_JBBHLI010000009.1"/>
</dbReference>
<accession>A0ABU9EBT1</accession>
<dbReference type="EMBL" id="JBBHLI010000009">
    <property type="protein sequence ID" value="MEK9502185.1"/>
    <property type="molecule type" value="Genomic_DNA"/>
</dbReference>
<gene>
    <name evidence="2" type="ORF">WI372_14425</name>
</gene>
<dbReference type="InterPro" id="IPR049039">
    <property type="entry name" value="RMD1-3_a_helical_rpt"/>
</dbReference>
<evidence type="ECO:0000313" key="3">
    <source>
        <dbReference type="Proteomes" id="UP001484239"/>
    </source>
</evidence>
<keyword evidence="1" id="KW-0802">TPR repeat</keyword>
<organism evidence="2 3">
    <name type="scientific">Gaopeijia maritima</name>
    <dbReference type="NCBI Taxonomy" id="3119007"/>
    <lineage>
        <taxon>Bacteria</taxon>
        <taxon>Pseudomonadati</taxon>
        <taxon>Gemmatimonadota</taxon>
        <taxon>Longimicrobiia</taxon>
        <taxon>Gaopeijiales</taxon>
        <taxon>Gaopeijiaceae</taxon>
        <taxon>Gaopeijia</taxon>
    </lineage>
</organism>
<sequence length="253" mass="27761">MLLPLYPLAGQEVVVSVSIRDGVTRGDEHFAALRADSALESYRGTLVSEPDRFDALWRAARAAVSVGMLEPDDDRSAEWYDLALDFADRAVSVEPDSAAGWQWRAIATGQKAMAVGPSRRVALSEQVRTYALRTLELDPGAAGAHHVLGQWHAEIQRLGGLTRFAAERLLGAATFREASWTEALRHLERAVELEPRAPIHRLALARLLVDRERPAEAIRQLRTGATLAPAEPTDPGHLEEIRDLLADLESGAR</sequence>
<evidence type="ECO:0000256" key="1">
    <source>
        <dbReference type="PROSITE-ProRule" id="PRU00339"/>
    </source>
</evidence>
<dbReference type="Pfam" id="PF21033">
    <property type="entry name" value="RMD1-3"/>
    <property type="match status" value="1"/>
</dbReference>
<evidence type="ECO:0008006" key="4">
    <source>
        <dbReference type="Google" id="ProtNLM"/>
    </source>
</evidence>
<keyword evidence="3" id="KW-1185">Reference proteome</keyword>
<dbReference type="PROSITE" id="PS50005">
    <property type="entry name" value="TPR"/>
    <property type="match status" value="1"/>
</dbReference>
<dbReference type="Proteomes" id="UP001484239">
    <property type="component" value="Unassembled WGS sequence"/>
</dbReference>